<gene>
    <name evidence="1" type="ORF">LA5096_05431</name>
</gene>
<proteinExistence type="predicted"/>
<dbReference type="EMBL" id="CXWC01000014">
    <property type="protein sequence ID" value="CTQ78056.1"/>
    <property type="molecule type" value="Genomic_DNA"/>
</dbReference>
<sequence>MPSTTVFFRYMYLFCSYHFYKKVAIELSKYACFHPMTNSPDWMLRG</sequence>
<accession>A0A0M6ZI08</accession>
<dbReference type="Proteomes" id="UP000049983">
    <property type="component" value="Unassembled WGS sequence"/>
</dbReference>
<evidence type="ECO:0000313" key="2">
    <source>
        <dbReference type="Proteomes" id="UP000049983"/>
    </source>
</evidence>
<organism evidence="1 2">
    <name type="scientific">Roseibium album</name>
    <dbReference type="NCBI Taxonomy" id="311410"/>
    <lineage>
        <taxon>Bacteria</taxon>
        <taxon>Pseudomonadati</taxon>
        <taxon>Pseudomonadota</taxon>
        <taxon>Alphaproteobacteria</taxon>
        <taxon>Hyphomicrobiales</taxon>
        <taxon>Stappiaceae</taxon>
        <taxon>Roseibium</taxon>
    </lineage>
</organism>
<keyword evidence="2" id="KW-1185">Reference proteome</keyword>
<protein>
    <submittedName>
        <fullName evidence="1">Uncharacterized protein</fullName>
    </submittedName>
</protein>
<reference evidence="2" key="1">
    <citation type="submission" date="2015-07" db="EMBL/GenBank/DDBJ databases">
        <authorList>
            <person name="Rodrigo-Torres Lidia"/>
            <person name="Arahal R.David."/>
        </authorList>
    </citation>
    <scope>NUCLEOTIDE SEQUENCE [LARGE SCALE GENOMIC DNA]</scope>
    <source>
        <strain evidence="2">CECT 5096</strain>
    </source>
</reference>
<name>A0A0M6ZI08_9HYPH</name>
<evidence type="ECO:0000313" key="1">
    <source>
        <dbReference type="EMBL" id="CTQ78056.1"/>
    </source>
</evidence>
<dbReference type="AlphaFoldDB" id="A0A0M6ZI08"/>